<evidence type="ECO:0000313" key="1">
    <source>
        <dbReference type="EMBL" id="KAJ8030743.1"/>
    </source>
</evidence>
<protein>
    <submittedName>
        <fullName evidence="1">Uncharacterized protein</fullName>
    </submittedName>
</protein>
<name>A0A9Q1BQA4_HOLLE</name>
<accession>A0A9Q1BQA4</accession>
<proteinExistence type="predicted"/>
<keyword evidence="2" id="KW-1185">Reference proteome</keyword>
<dbReference type="Proteomes" id="UP001152320">
    <property type="component" value="Chromosome 13"/>
</dbReference>
<dbReference type="OrthoDB" id="416119at2759"/>
<reference evidence="1" key="1">
    <citation type="submission" date="2021-10" db="EMBL/GenBank/DDBJ databases">
        <title>Tropical sea cucumber genome reveals ecological adaptation and Cuvierian tubules defense mechanism.</title>
        <authorList>
            <person name="Chen T."/>
        </authorList>
    </citation>
    <scope>NUCLEOTIDE SEQUENCE</scope>
    <source>
        <strain evidence="1">Nanhai2018</strain>
        <tissue evidence="1">Muscle</tissue>
    </source>
</reference>
<evidence type="ECO:0000313" key="2">
    <source>
        <dbReference type="Proteomes" id="UP001152320"/>
    </source>
</evidence>
<comment type="caution">
    <text evidence="1">The sequence shown here is derived from an EMBL/GenBank/DDBJ whole genome shotgun (WGS) entry which is preliminary data.</text>
</comment>
<organism evidence="1 2">
    <name type="scientific">Holothuria leucospilota</name>
    <name type="common">Black long sea cucumber</name>
    <name type="synonym">Mertensiothuria leucospilota</name>
    <dbReference type="NCBI Taxonomy" id="206669"/>
    <lineage>
        <taxon>Eukaryota</taxon>
        <taxon>Metazoa</taxon>
        <taxon>Echinodermata</taxon>
        <taxon>Eleutherozoa</taxon>
        <taxon>Echinozoa</taxon>
        <taxon>Holothuroidea</taxon>
        <taxon>Aspidochirotacea</taxon>
        <taxon>Aspidochirotida</taxon>
        <taxon>Holothuriidae</taxon>
        <taxon>Holothuria</taxon>
    </lineage>
</organism>
<gene>
    <name evidence="1" type="ORF">HOLleu_27236</name>
</gene>
<dbReference type="PANTHER" id="PTHR31635:SF196">
    <property type="entry name" value="REVERSE TRANSCRIPTASE DOMAIN-CONTAINING PROTEIN-RELATED"/>
    <property type="match status" value="1"/>
</dbReference>
<sequence length="177" mass="20839">MYEKYKAQKFCDYNFTRLQNLEDELNNIVSKEVKGAALRAKIQWFEEGERPTRLFLNLEKSRQKVKVMKSLLKDDGTVVTDRETIMHEQVDFYKNLYKRESTDKNASSALINNVTRLLSPIDTRFCDEGLKSEELFDALKSMKPDKSPGLDGLTPQFYKAFWSEWEEILMRLFNESL</sequence>
<dbReference type="AlphaFoldDB" id="A0A9Q1BQA4"/>
<dbReference type="PANTHER" id="PTHR31635">
    <property type="entry name" value="REVERSE TRANSCRIPTASE DOMAIN-CONTAINING PROTEIN-RELATED"/>
    <property type="match status" value="1"/>
</dbReference>
<dbReference type="EMBL" id="JAIZAY010000013">
    <property type="protein sequence ID" value="KAJ8030743.1"/>
    <property type="molecule type" value="Genomic_DNA"/>
</dbReference>